<keyword evidence="3" id="KW-1185">Reference proteome</keyword>
<evidence type="ECO:0000313" key="3">
    <source>
        <dbReference type="Proteomes" id="UP001172673"/>
    </source>
</evidence>
<accession>A0AA38XMR9</accession>
<dbReference type="Proteomes" id="UP001172673">
    <property type="component" value="Unassembled WGS sequence"/>
</dbReference>
<dbReference type="AlphaFoldDB" id="A0AA38XMR9"/>
<gene>
    <name evidence="2" type="ORF">H2200_000010</name>
</gene>
<reference evidence="2" key="1">
    <citation type="submission" date="2022-10" db="EMBL/GenBank/DDBJ databases">
        <title>Culturing micro-colonial fungi from biological soil crusts in the Mojave desert and describing Neophaeococcomyces mojavensis, and introducing the new genera and species Taxawa tesnikishii.</title>
        <authorList>
            <person name="Kurbessoian T."/>
            <person name="Stajich J.E."/>
        </authorList>
    </citation>
    <scope>NUCLEOTIDE SEQUENCE</scope>
    <source>
        <strain evidence="2">TK_41</strain>
    </source>
</reference>
<name>A0AA38XMR9_9EURO</name>
<proteinExistence type="predicted"/>
<protein>
    <submittedName>
        <fullName evidence="2">Uncharacterized protein</fullName>
    </submittedName>
</protein>
<dbReference type="EMBL" id="JAPDRK010000001">
    <property type="protein sequence ID" value="KAJ9616292.1"/>
    <property type="molecule type" value="Genomic_DNA"/>
</dbReference>
<organism evidence="2 3">
    <name type="scientific">Cladophialophora chaetospira</name>
    <dbReference type="NCBI Taxonomy" id="386627"/>
    <lineage>
        <taxon>Eukaryota</taxon>
        <taxon>Fungi</taxon>
        <taxon>Dikarya</taxon>
        <taxon>Ascomycota</taxon>
        <taxon>Pezizomycotina</taxon>
        <taxon>Eurotiomycetes</taxon>
        <taxon>Chaetothyriomycetidae</taxon>
        <taxon>Chaetothyriales</taxon>
        <taxon>Herpotrichiellaceae</taxon>
        <taxon>Cladophialophora</taxon>
    </lineage>
</organism>
<evidence type="ECO:0000313" key="2">
    <source>
        <dbReference type="EMBL" id="KAJ9616292.1"/>
    </source>
</evidence>
<comment type="caution">
    <text evidence="2">The sequence shown here is derived from an EMBL/GenBank/DDBJ whole genome shotgun (WGS) entry which is preliminary data.</text>
</comment>
<evidence type="ECO:0000256" key="1">
    <source>
        <dbReference type="SAM" id="MobiDB-lite"/>
    </source>
</evidence>
<sequence length="373" mass="42919">MSVTAFARFWQTDLTRECFLSYVPKDDLRSLRLGCKAFADDVAPALFKTLELRFSTNTFSRRARMCALNRIGHHVRQLSFVMPHTADTFLPPLLIPGTLEEVTFLYEPRVNSSRPHSSSSSTSSSSTSKYGSWEMNDLLVKQYPPMFHAATNVDAFFRAISAMPRLRHLHISCPGQQVGHRYRKDIVDYALISLRLAIEAANPTLLDTLTLAPIHPSATFYLRPHLTVGSSPTSSRVWRRIKSLNIEMDSFEFGRDEPADHLKILHSYLQTLQCLETFKFTWLGTWDDALAPLTRILGDDSWKQKQEEVMVVPIMLSPVEEKREIECVQDHLWDDVLRKSRGLQVLRRVSLRTKELLPEQVRRLLRTARVAWH</sequence>
<feature type="compositionally biased region" description="Low complexity" evidence="1">
    <location>
        <begin position="117"/>
        <end position="128"/>
    </location>
</feature>
<feature type="region of interest" description="Disordered" evidence="1">
    <location>
        <begin position="110"/>
        <end position="129"/>
    </location>
</feature>